<dbReference type="AlphaFoldDB" id="A0A926ISH6"/>
<dbReference type="EMBL" id="JACRTF010000001">
    <property type="protein sequence ID" value="MBC8594748.1"/>
    <property type="molecule type" value="Genomic_DNA"/>
</dbReference>
<dbReference type="Proteomes" id="UP000651085">
    <property type="component" value="Unassembled WGS sequence"/>
</dbReference>
<dbReference type="InterPro" id="IPR032675">
    <property type="entry name" value="LRR_dom_sf"/>
</dbReference>
<reference evidence="1" key="1">
    <citation type="submission" date="2020-08" db="EMBL/GenBank/DDBJ databases">
        <title>Genome public.</title>
        <authorList>
            <person name="Liu C."/>
            <person name="Sun Q."/>
        </authorList>
    </citation>
    <scope>NUCLEOTIDE SEQUENCE</scope>
    <source>
        <strain evidence="1">N12</strain>
    </source>
</reference>
<evidence type="ECO:0000313" key="2">
    <source>
        <dbReference type="Proteomes" id="UP000651085"/>
    </source>
</evidence>
<protein>
    <submittedName>
        <fullName evidence="1">Leucine-rich repeat protein</fullName>
    </submittedName>
</protein>
<dbReference type="InterPro" id="IPR026906">
    <property type="entry name" value="LRR_5"/>
</dbReference>
<keyword evidence="2" id="KW-1185">Reference proteome</keyword>
<sequence length="673" mass="74607">MKPLVGVSDNKICQYRYWFNDNGETLQKVDITPVNPLELSNALIEVPNLIPAKIPDDIQMATSSSATKKAFLLPLKMQIKLQFKDLADQWSAVQTDSFEHNSQVELEIRALTVNKAQTLKKPASKELVGFSIDVTKEDSLYWQADQPCMLDFFSPSGEKLCRFSTSESLKGKKIETKQKGIYYVLLHSTIHDETYNKDKLTIIGIGNNVSDTIEVNPAGTLPELVSDPEVIVNLTLTGYLNGTDIRFIRSLPCLAKLDISAAHIVEGGDTYYENYRTADEVTGDYMFSDLPKLTRLVLSNTTITLGKKALYGCTGLTELSIPHSIKTFGEKAIGGTQGNLLLIHWNTPAAIASATFDTPEEMGNCLIYALQETECTYEGNVIINGLADKIRLTDAKGFRCPTAFKAKDISYTRTFSMTSGNKEAAAGWESIVLPFDVQTFSHAEKGELAPFNSGKKGTHPFWLAELSTEKGFRHVTELKANIPYIISMPNSDAYEEEFNICGNVTFHAENDNGVEVRSTYSSAIVRSEGPQFTLVPAYETVWQHDSVYVINRTISNGNLPGGAFVRNLRNANPFEAYAVSKDSPNQAPAYYSIGTNGSLTGLEYLLRRAEESLKVYSIGRTLYIETNRAITLPIYDREGRTVRIIKASEGRTEITDLLDGIYFSGGRKVMIGR</sequence>
<evidence type="ECO:0000313" key="1">
    <source>
        <dbReference type="EMBL" id="MBC8594748.1"/>
    </source>
</evidence>
<organism evidence="1 2">
    <name type="scientific">Jilunia laotingensis</name>
    <dbReference type="NCBI Taxonomy" id="2763675"/>
    <lineage>
        <taxon>Bacteria</taxon>
        <taxon>Pseudomonadati</taxon>
        <taxon>Bacteroidota</taxon>
        <taxon>Bacteroidia</taxon>
        <taxon>Bacteroidales</taxon>
        <taxon>Bacteroidaceae</taxon>
        <taxon>Jilunia</taxon>
    </lineage>
</organism>
<name>A0A926ISH6_9BACT</name>
<gene>
    <name evidence="1" type="ORF">H8744_16180</name>
</gene>
<dbReference type="Gene3D" id="3.80.10.10">
    <property type="entry name" value="Ribonuclease Inhibitor"/>
    <property type="match status" value="1"/>
</dbReference>
<dbReference type="SUPFAM" id="SSF52058">
    <property type="entry name" value="L domain-like"/>
    <property type="match status" value="1"/>
</dbReference>
<proteinExistence type="predicted"/>
<dbReference type="Pfam" id="PF13306">
    <property type="entry name" value="LRR_5"/>
    <property type="match status" value="1"/>
</dbReference>
<comment type="caution">
    <text evidence="1">The sequence shown here is derived from an EMBL/GenBank/DDBJ whole genome shotgun (WGS) entry which is preliminary data.</text>
</comment>
<accession>A0A926ISH6</accession>